<evidence type="ECO:0000256" key="7">
    <source>
        <dbReference type="ARBA" id="ARBA00022989"/>
    </source>
</evidence>
<proteinExistence type="inferred from homology"/>
<dbReference type="GO" id="GO:0005886">
    <property type="term" value="C:plasma membrane"/>
    <property type="evidence" value="ECO:0007669"/>
    <property type="project" value="UniProtKB-SubCell"/>
</dbReference>
<dbReference type="PANTHER" id="PTHR48086">
    <property type="entry name" value="SODIUM/PROLINE SYMPORTER-RELATED"/>
    <property type="match status" value="1"/>
</dbReference>
<feature type="transmembrane region" description="Helical" evidence="10">
    <location>
        <begin position="80"/>
        <end position="100"/>
    </location>
</feature>
<feature type="transmembrane region" description="Helical" evidence="10">
    <location>
        <begin position="281"/>
        <end position="306"/>
    </location>
</feature>
<dbReference type="InterPro" id="IPR038377">
    <property type="entry name" value="Na/Glc_symporter_sf"/>
</dbReference>
<dbReference type="Gene3D" id="1.20.1730.10">
    <property type="entry name" value="Sodium/glucose cotransporter"/>
    <property type="match status" value="1"/>
</dbReference>
<feature type="transmembrane region" description="Helical" evidence="10">
    <location>
        <begin position="247"/>
        <end position="269"/>
    </location>
</feature>
<organism evidence="11">
    <name type="scientific">Streptomyces sp. SID14436</name>
    <dbReference type="NCBI Taxonomy" id="2706070"/>
    <lineage>
        <taxon>Bacteria</taxon>
        <taxon>Bacillati</taxon>
        <taxon>Actinomycetota</taxon>
        <taxon>Actinomycetes</taxon>
        <taxon>Kitasatosporales</taxon>
        <taxon>Streptomycetaceae</taxon>
        <taxon>Streptomyces</taxon>
    </lineage>
</organism>
<keyword evidence="3" id="KW-0813">Transport</keyword>
<dbReference type="RefSeq" id="WP_164336067.1">
    <property type="nucleotide sequence ID" value="NZ_JAAGMD010000532.1"/>
</dbReference>
<comment type="caution">
    <text evidence="11">The sequence shown here is derived from an EMBL/GenBank/DDBJ whole genome shotgun (WGS) entry which is preliminary data.</text>
</comment>
<dbReference type="GO" id="GO:0006847">
    <property type="term" value="P:plasma membrane acetate transport"/>
    <property type="evidence" value="ECO:0007669"/>
    <property type="project" value="TreeGrafter"/>
</dbReference>
<keyword evidence="6" id="KW-0769">Symport</keyword>
<feature type="transmembrane region" description="Helical" evidence="10">
    <location>
        <begin position="389"/>
        <end position="408"/>
    </location>
</feature>
<evidence type="ECO:0000256" key="5">
    <source>
        <dbReference type="ARBA" id="ARBA00022692"/>
    </source>
</evidence>
<name>A0A6G3QWU6_9ACTN</name>
<dbReference type="Pfam" id="PF00474">
    <property type="entry name" value="SSF"/>
    <property type="match status" value="1"/>
</dbReference>
<evidence type="ECO:0000256" key="2">
    <source>
        <dbReference type="ARBA" id="ARBA00006434"/>
    </source>
</evidence>
<feature type="transmembrane region" description="Helical" evidence="10">
    <location>
        <begin position="340"/>
        <end position="368"/>
    </location>
</feature>
<keyword evidence="8 10" id="KW-0472">Membrane</keyword>
<evidence type="ECO:0000256" key="3">
    <source>
        <dbReference type="ARBA" id="ARBA00022448"/>
    </source>
</evidence>
<evidence type="ECO:0000256" key="9">
    <source>
        <dbReference type="RuleBase" id="RU362091"/>
    </source>
</evidence>
<evidence type="ECO:0000313" key="11">
    <source>
        <dbReference type="EMBL" id="NEA87979.1"/>
    </source>
</evidence>
<evidence type="ECO:0000256" key="10">
    <source>
        <dbReference type="SAM" id="Phobius"/>
    </source>
</evidence>
<feature type="transmembrane region" description="Helical" evidence="10">
    <location>
        <begin position="6"/>
        <end position="27"/>
    </location>
</feature>
<feature type="transmembrane region" description="Helical" evidence="10">
    <location>
        <begin position="121"/>
        <end position="139"/>
    </location>
</feature>
<dbReference type="CDD" id="cd11480">
    <property type="entry name" value="SLC5sbd_u4"/>
    <property type="match status" value="1"/>
</dbReference>
<dbReference type="GO" id="GO:0015293">
    <property type="term" value="F:symporter activity"/>
    <property type="evidence" value="ECO:0007669"/>
    <property type="project" value="UniProtKB-KW"/>
</dbReference>
<feature type="transmembrane region" description="Helical" evidence="10">
    <location>
        <begin position="414"/>
        <end position="435"/>
    </location>
</feature>
<dbReference type="InterPro" id="IPR001734">
    <property type="entry name" value="Na/solute_symporter"/>
</dbReference>
<feature type="transmembrane region" description="Helical" evidence="10">
    <location>
        <begin position="189"/>
        <end position="209"/>
    </location>
</feature>
<sequence>MTGDHQTLALLLFSGFVAVTLAITTWVSRHRHGSPEEFYAGGRLFSPMENGFAIAGDYMSAASFLGISGLIALYGYDGMLYSVGFLVAWLVVLLLVAELVRNCGRFTLADVVAARMRERPVRIAAGTSSVAVSVLYLVAQMVGAGTLVALLLGGSGTAAQSWAVIGVGALMVIYVSLGGMRATTWIQIVKAVLLLGGTVALTVLVLLRFHGDFNRLLLTAAERSGHGEAFLAPGLAYGSDLTARFDFISLGLALVLGTAGLPHILSRFYTVPTARAARRSVVWSIGLIGGFYLMTIVLGFGAAALVGSDTVRASNASGNTAVPLLALDLGGGAGSTGGTVLFAVVAAVAFATILAVVAGITLASSASVAHDLYASLRRRRGGKPYSEVAVARIAAVGIGVVAIALGLLARDLNVAFLVGLAFAVAASANLPVLLYSLFWRGFTTRGAVWAVYGGLIPAVLLVLVSPVVSGSPGSLFPGVDFQVFPLQNPGLVSIPLGFLAGWLGTVTSGDTPDEARHAETEVRSLTGAGAV</sequence>
<keyword evidence="5 10" id="KW-0812">Transmembrane</keyword>
<dbReference type="EMBL" id="JAAGMD010000532">
    <property type="protein sequence ID" value="NEA87979.1"/>
    <property type="molecule type" value="Genomic_DNA"/>
</dbReference>
<dbReference type="PANTHER" id="PTHR48086:SF6">
    <property type="entry name" value="CATION_ACETATE SYMPORTER ACTP"/>
    <property type="match status" value="1"/>
</dbReference>
<dbReference type="GO" id="GO:0015123">
    <property type="term" value="F:acetate transmembrane transporter activity"/>
    <property type="evidence" value="ECO:0007669"/>
    <property type="project" value="TreeGrafter"/>
</dbReference>
<evidence type="ECO:0000256" key="4">
    <source>
        <dbReference type="ARBA" id="ARBA00022475"/>
    </source>
</evidence>
<comment type="similarity">
    <text evidence="2 9">Belongs to the sodium:solute symporter (SSF) (TC 2.A.21) family.</text>
</comment>
<dbReference type="FunFam" id="1.20.1730.10:FF:000009">
    <property type="entry name" value="Cation acetate symporter"/>
    <property type="match status" value="1"/>
</dbReference>
<feature type="transmembrane region" description="Helical" evidence="10">
    <location>
        <begin position="488"/>
        <end position="506"/>
    </location>
</feature>
<dbReference type="AlphaFoldDB" id="A0A6G3QWU6"/>
<evidence type="ECO:0000256" key="6">
    <source>
        <dbReference type="ARBA" id="ARBA00022847"/>
    </source>
</evidence>
<protein>
    <submittedName>
        <fullName evidence="11">Cation acetate symporter</fullName>
    </submittedName>
</protein>
<feature type="transmembrane region" description="Helical" evidence="10">
    <location>
        <begin position="159"/>
        <end position="177"/>
    </location>
</feature>
<feature type="transmembrane region" description="Helical" evidence="10">
    <location>
        <begin position="447"/>
        <end position="468"/>
    </location>
</feature>
<dbReference type="PROSITE" id="PS50283">
    <property type="entry name" value="NA_SOLUT_SYMP_3"/>
    <property type="match status" value="1"/>
</dbReference>
<keyword evidence="7 10" id="KW-1133">Transmembrane helix</keyword>
<accession>A0A6G3QWU6</accession>
<evidence type="ECO:0000256" key="1">
    <source>
        <dbReference type="ARBA" id="ARBA00004651"/>
    </source>
</evidence>
<dbReference type="InterPro" id="IPR050277">
    <property type="entry name" value="Sodium:Solute_Symporter"/>
</dbReference>
<keyword evidence="4" id="KW-1003">Cell membrane</keyword>
<evidence type="ECO:0000256" key="8">
    <source>
        <dbReference type="ARBA" id="ARBA00023136"/>
    </source>
</evidence>
<gene>
    <name evidence="11" type="ORF">G3I53_18535</name>
</gene>
<reference evidence="11" key="1">
    <citation type="submission" date="2020-01" db="EMBL/GenBank/DDBJ databases">
        <title>Insect and environment-associated Actinomycetes.</title>
        <authorList>
            <person name="Currrie C."/>
            <person name="Chevrette M."/>
            <person name="Carlson C."/>
            <person name="Stubbendieck R."/>
            <person name="Wendt-Pienkowski E."/>
        </authorList>
    </citation>
    <scope>NUCLEOTIDE SEQUENCE</scope>
    <source>
        <strain evidence="11">SID14436</strain>
    </source>
</reference>
<comment type="subcellular location">
    <subcellularLocation>
        <location evidence="1">Cell membrane</location>
        <topology evidence="1">Multi-pass membrane protein</topology>
    </subcellularLocation>
</comment>